<feature type="transmembrane region" description="Helical" evidence="1">
    <location>
        <begin position="46"/>
        <end position="70"/>
    </location>
</feature>
<sequence length="82" mass="9499">MFVEDNFSISRKKVWMLIVLLISTIGIILISGTLVVYVFFDEVTFGVVMIGIAVGLGVGTTYLNLLHVFYRKWKKREEDRWL</sequence>
<dbReference type="STRING" id="1802538.A2382_03455"/>
<evidence type="ECO:0000313" key="2">
    <source>
        <dbReference type="EMBL" id="OGM78923.1"/>
    </source>
</evidence>
<keyword evidence="1" id="KW-0472">Membrane</keyword>
<protein>
    <submittedName>
        <fullName evidence="2">Uncharacterized protein</fullName>
    </submittedName>
</protein>
<proteinExistence type="predicted"/>
<accession>A0A1F8CRF1</accession>
<gene>
    <name evidence="2" type="ORF">A2382_03455</name>
</gene>
<feature type="transmembrane region" description="Helical" evidence="1">
    <location>
        <begin position="14"/>
        <end position="40"/>
    </location>
</feature>
<evidence type="ECO:0000313" key="3">
    <source>
        <dbReference type="Proteomes" id="UP000178999"/>
    </source>
</evidence>
<dbReference type="EMBL" id="MGHY01000025">
    <property type="protein sequence ID" value="OGM78923.1"/>
    <property type="molecule type" value="Genomic_DNA"/>
</dbReference>
<dbReference type="Proteomes" id="UP000178999">
    <property type="component" value="Unassembled WGS sequence"/>
</dbReference>
<keyword evidence="1" id="KW-0812">Transmembrane</keyword>
<organism evidence="2 3">
    <name type="scientific">Candidatus Woesebacteria bacterium RIFOXYB1_FULL_38_16</name>
    <dbReference type="NCBI Taxonomy" id="1802538"/>
    <lineage>
        <taxon>Bacteria</taxon>
        <taxon>Candidatus Woeseibacteriota</taxon>
    </lineage>
</organism>
<comment type="caution">
    <text evidence="2">The sequence shown here is derived from an EMBL/GenBank/DDBJ whole genome shotgun (WGS) entry which is preliminary data.</text>
</comment>
<reference evidence="2 3" key="1">
    <citation type="journal article" date="2016" name="Nat. Commun.">
        <title>Thousands of microbial genomes shed light on interconnected biogeochemical processes in an aquifer system.</title>
        <authorList>
            <person name="Anantharaman K."/>
            <person name="Brown C.T."/>
            <person name="Hug L.A."/>
            <person name="Sharon I."/>
            <person name="Castelle C.J."/>
            <person name="Probst A.J."/>
            <person name="Thomas B.C."/>
            <person name="Singh A."/>
            <person name="Wilkins M.J."/>
            <person name="Karaoz U."/>
            <person name="Brodie E.L."/>
            <person name="Williams K.H."/>
            <person name="Hubbard S.S."/>
            <person name="Banfield J.F."/>
        </authorList>
    </citation>
    <scope>NUCLEOTIDE SEQUENCE [LARGE SCALE GENOMIC DNA]</scope>
</reference>
<name>A0A1F8CRF1_9BACT</name>
<evidence type="ECO:0000256" key="1">
    <source>
        <dbReference type="SAM" id="Phobius"/>
    </source>
</evidence>
<dbReference type="AlphaFoldDB" id="A0A1F8CRF1"/>
<keyword evidence="1" id="KW-1133">Transmembrane helix</keyword>